<reference evidence="2" key="1">
    <citation type="submission" date="2016-04" db="EMBL/GenBank/DDBJ databases">
        <authorList>
            <person name="Evans L.H."/>
            <person name="Alamgir A."/>
            <person name="Owens N."/>
            <person name="Weber N.D."/>
            <person name="Virtaneva K."/>
            <person name="Barbian K."/>
            <person name="Babar A."/>
            <person name="Rosenke K."/>
        </authorList>
    </citation>
    <scope>NUCLEOTIDE SEQUENCE</scope>
    <source>
        <strain evidence="2">UB2112</strain>
    </source>
</reference>
<proteinExistence type="predicted"/>
<keyword evidence="5" id="KW-1185">Reference proteome</keyword>
<protein>
    <submittedName>
        <fullName evidence="2">Uncharacterized protein</fullName>
    </submittedName>
</protein>
<name>A0A1K0GS86_9BASI</name>
<evidence type="ECO:0000313" key="5">
    <source>
        <dbReference type="Proteomes" id="UP000658997"/>
    </source>
</evidence>
<evidence type="ECO:0000313" key="4">
    <source>
        <dbReference type="Proteomes" id="UP000179920"/>
    </source>
</evidence>
<evidence type="ECO:0000313" key="2">
    <source>
        <dbReference type="EMBL" id="SAM83017.1"/>
    </source>
</evidence>
<evidence type="ECO:0000313" key="3">
    <source>
        <dbReference type="EMBL" id="SYW79301.1"/>
    </source>
</evidence>
<feature type="compositionally biased region" description="Basic residues" evidence="1">
    <location>
        <begin position="495"/>
        <end position="510"/>
    </location>
</feature>
<dbReference type="EMBL" id="LT558125">
    <property type="protein sequence ID" value="SAM83017.1"/>
    <property type="molecule type" value="Genomic_DNA"/>
</dbReference>
<evidence type="ECO:0000256" key="1">
    <source>
        <dbReference type="SAM" id="MobiDB-lite"/>
    </source>
</evidence>
<reference evidence="4" key="2">
    <citation type="submission" date="2016-04" db="EMBL/GenBank/DDBJ databases">
        <authorList>
            <person name="Guldener U."/>
            <person name="Guldener U."/>
        </authorList>
    </citation>
    <scope>NUCLEOTIDE SEQUENCE [LARGE SCALE GENOMIC DNA]</scope>
    <source>
        <strain evidence="4">UB2112</strain>
    </source>
</reference>
<feature type="region of interest" description="Disordered" evidence="1">
    <location>
        <begin position="480"/>
        <end position="510"/>
    </location>
</feature>
<dbReference type="AlphaFoldDB" id="A0A1K0GS86"/>
<dbReference type="Proteomes" id="UP000658997">
    <property type="component" value="Unassembled WGS sequence"/>
</dbReference>
<reference evidence="3" key="3">
    <citation type="submission" date="2018-08" db="EMBL/GenBank/DDBJ databases">
        <authorList>
            <person name="Guldener U."/>
        </authorList>
    </citation>
    <scope>NUCLEOTIDE SEQUENCE</scope>
    <source>
        <strain evidence="3">UB2</strain>
    </source>
</reference>
<dbReference type="EMBL" id="ULHB01000051">
    <property type="protein sequence ID" value="SYW79301.1"/>
    <property type="molecule type" value="Genomic_DNA"/>
</dbReference>
<dbReference type="OrthoDB" id="2542687at2759"/>
<accession>A0A1K0GS86</accession>
<sequence>MSFDDFSEGGNDTRQSHTQMIRILKELADNFPAELKHIRQEEVHSCEPHHQHVSPVIQESKAAGEASSSHVNNTWKWTPGSTEFEAEWARLPSAITSLPSLVKIKELVLRNSTGKASFQRSLIVLPNGIDRCFLTRPTFRHVLKDLHTIGDDQLSDSFEHREMFQPNADIISFTETLWETHFSVPRNLCWYAARAPRSEIVAKCTQVQMGMRTAGQLGLSILAEEFPVNVVHCALAGTRRPLTFVGPSSGLLYMVVQGSLLLISWPYSERNFDTWHRLSCNDDDSQSAYLDDLEQPYINMLRDGDSTYLGAGTTHLMLALSHVSLISREIFNPAPDELNTVMTCCNRLLDRFIEQQKDDHSPCDDLGVARMQNNKKCWDKLATHVRGRKALIEGTPADEPPNYSPFEEIDEFGPPLKAFKGGMKKLGKKIHQYFTLVDATSPPTAKCDTEGSYVVHDRARDTLFHLTKLTLLEEDGGGTSGNSACIPLAEESHPRRVRKTTQKGKQRVPC</sequence>
<organism evidence="2 4">
    <name type="scientific">Ustilago bromivora</name>
    <dbReference type="NCBI Taxonomy" id="307758"/>
    <lineage>
        <taxon>Eukaryota</taxon>
        <taxon>Fungi</taxon>
        <taxon>Dikarya</taxon>
        <taxon>Basidiomycota</taxon>
        <taxon>Ustilaginomycotina</taxon>
        <taxon>Ustilaginomycetes</taxon>
        <taxon>Ustilaginales</taxon>
        <taxon>Ustilaginaceae</taxon>
        <taxon>Ustilago</taxon>
    </lineage>
</organism>
<gene>
    <name evidence="3" type="ORF">UBRO2_02985</name>
    <name evidence="2" type="ORF">UBRO_03566</name>
</gene>
<dbReference type="Proteomes" id="UP000179920">
    <property type="component" value="Chromosome IX"/>
</dbReference>